<proteinExistence type="predicted"/>
<dbReference type="InterPro" id="IPR000073">
    <property type="entry name" value="AB_hydrolase_1"/>
</dbReference>
<gene>
    <name evidence="2" type="ORF">MQH31_03625</name>
</gene>
<evidence type="ECO:0000313" key="3">
    <source>
        <dbReference type="Proteomes" id="UP001165341"/>
    </source>
</evidence>
<dbReference type="SUPFAM" id="SSF53474">
    <property type="entry name" value="alpha/beta-Hydrolases"/>
    <property type="match status" value="1"/>
</dbReference>
<comment type="caution">
    <text evidence="2">The sequence shown here is derived from an EMBL/GenBank/DDBJ whole genome shotgun (WGS) entry which is preliminary data.</text>
</comment>
<dbReference type="RefSeq" id="WP_243010943.1">
    <property type="nucleotide sequence ID" value="NZ_JALGAR010000001.1"/>
</dbReference>
<sequence>MTSSTAASASSTQYLARPEGRIAYDLQGAGPLLVLVPGMGELRSSYRFLTSALVAAGYSVATTDLRGHGDSDTSFSAYGDVETAGDIQALIAQLGRPAVIVGNSLAAGAAVIVAAEHPEQVDGLVLVGPFVRNPPANAFTRGLFRAMMAPLWIAPMWKSYMPTLYAGRKPDDFAEYRTAVIANLKRPAYGKAFSLTTQQTNHDPAEAKLGAVTAPTLVIMGDKDPDFKDPAAEARFVADALHGSVVMVADAGHYPQAQQPDITSAAVLSFLKTVPRSTDHSESDIRR</sequence>
<dbReference type="InterPro" id="IPR000639">
    <property type="entry name" value="Epox_hydrolase-like"/>
</dbReference>
<dbReference type="PANTHER" id="PTHR46438:SF11">
    <property type="entry name" value="LIPASE-RELATED"/>
    <property type="match status" value="1"/>
</dbReference>
<evidence type="ECO:0000313" key="2">
    <source>
        <dbReference type="EMBL" id="MCI4656899.1"/>
    </source>
</evidence>
<evidence type="ECO:0000259" key="1">
    <source>
        <dbReference type="Pfam" id="PF12697"/>
    </source>
</evidence>
<reference evidence="2" key="1">
    <citation type="submission" date="2022-03" db="EMBL/GenBank/DDBJ databases">
        <title>Cryobacterium sp. nov. strain ZS14-85, isolated from Antarctic soil.</title>
        <authorList>
            <person name="Li J."/>
            <person name="Niu G."/>
        </authorList>
    </citation>
    <scope>NUCLEOTIDE SEQUENCE</scope>
    <source>
        <strain evidence="2">ZS14-85</strain>
    </source>
</reference>
<dbReference type="Pfam" id="PF12697">
    <property type="entry name" value="Abhydrolase_6"/>
    <property type="match status" value="1"/>
</dbReference>
<dbReference type="PANTHER" id="PTHR46438">
    <property type="entry name" value="ALPHA/BETA-HYDROLASES SUPERFAMILY PROTEIN"/>
    <property type="match status" value="1"/>
</dbReference>
<keyword evidence="2" id="KW-0378">Hydrolase</keyword>
<dbReference type="EMBL" id="JALGAR010000001">
    <property type="protein sequence ID" value="MCI4656899.1"/>
    <property type="molecule type" value="Genomic_DNA"/>
</dbReference>
<dbReference type="Gene3D" id="3.40.50.1820">
    <property type="entry name" value="alpha/beta hydrolase"/>
    <property type="match status" value="1"/>
</dbReference>
<dbReference type="PRINTS" id="PR00412">
    <property type="entry name" value="EPOXHYDRLASE"/>
</dbReference>
<dbReference type="Proteomes" id="UP001165341">
    <property type="component" value="Unassembled WGS sequence"/>
</dbReference>
<dbReference type="InterPro" id="IPR029058">
    <property type="entry name" value="AB_hydrolase_fold"/>
</dbReference>
<accession>A0AA41QUE2</accession>
<organism evidence="2 3">
    <name type="scientific">Cryobacterium zhongshanensis</name>
    <dbReference type="NCBI Taxonomy" id="2928153"/>
    <lineage>
        <taxon>Bacteria</taxon>
        <taxon>Bacillati</taxon>
        <taxon>Actinomycetota</taxon>
        <taxon>Actinomycetes</taxon>
        <taxon>Micrococcales</taxon>
        <taxon>Microbacteriaceae</taxon>
        <taxon>Cryobacterium</taxon>
    </lineage>
</organism>
<dbReference type="GO" id="GO:0016787">
    <property type="term" value="F:hydrolase activity"/>
    <property type="evidence" value="ECO:0007669"/>
    <property type="project" value="UniProtKB-KW"/>
</dbReference>
<keyword evidence="3" id="KW-1185">Reference proteome</keyword>
<name>A0AA41QUE2_9MICO</name>
<dbReference type="AlphaFoldDB" id="A0AA41QUE2"/>
<protein>
    <submittedName>
        <fullName evidence="2">Alpha/beta hydrolase</fullName>
    </submittedName>
</protein>
<feature type="domain" description="AB hydrolase-1" evidence="1">
    <location>
        <begin position="33"/>
        <end position="263"/>
    </location>
</feature>
<dbReference type="PRINTS" id="PR00111">
    <property type="entry name" value="ABHYDROLASE"/>
</dbReference>